<reference evidence="2" key="1">
    <citation type="submission" date="2022-03" db="EMBL/GenBank/DDBJ databases">
        <title>Draft genome sequence of Aduncisulcus paluster, a free-living microaerophilic Fornicata.</title>
        <authorList>
            <person name="Yuyama I."/>
            <person name="Kume K."/>
            <person name="Tamura T."/>
            <person name="Inagaki Y."/>
            <person name="Hashimoto T."/>
        </authorList>
    </citation>
    <scope>NUCLEOTIDE SEQUENCE</scope>
    <source>
        <strain evidence="2">NY0171</strain>
    </source>
</reference>
<evidence type="ECO:0000313" key="3">
    <source>
        <dbReference type="Proteomes" id="UP001057375"/>
    </source>
</evidence>
<organism evidence="2 3">
    <name type="scientific">Aduncisulcus paluster</name>
    <dbReference type="NCBI Taxonomy" id="2918883"/>
    <lineage>
        <taxon>Eukaryota</taxon>
        <taxon>Metamonada</taxon>
        <taxon>Carpediemonas-like organisms</taxon>
        <taxon>Aduncisulcus</taxon>
    </lineage>
</organism>
<accession>A0ABQ5K5F6</accession>
<dbReference type="EMBL" id="BQXS01012531">
    <property type="protein sequence ID" value="GKT24571.1"/>
    <property type="molecule type" value="Genomic_DNA"/>
</dbReference>
<keyword evidence="3" id="KW-1185">Reference proteome</keyword>
<sequence length="257" mass="28912">MKKRETEDSEVKPIPAVTAKWYENTTISDHTFMVKAQKAPRVRLNPQEYTVGTLFALLKAPHRPYGLLKGYKKKDKDPTDPRLYTVVNISSQSLGVKYQYSELMHFFHLIRPYVEELNISANNLSSLPSITFPNLISLNVSSNPLPPGSKLPKMPKLCSLNVSDTFLSIDDMKEIKSKCPKLQRLVARDTKFELLGSSVSTKLKKLITFNGQSCAFLRDKDEKPSKKSEIETSRSTLPTDQPKVGELASVIAIQPVE</sequence>
<dbReference type="Proteomes" id="UP001057375">
    <property type="component" value="Unassembled WGS sequence"/>
</dbReference>
<name>A0ABQ5K5F6_9EUKA</name>
<gene>
    <name evidence="2" type="ORF">ADUPG1_012776</name>
</gene>
<dbReference type="SUPFAM" id="SSF52058">
    <property type="entry name" value="L domain-like"/>
    <property type="match status" value="1"/>
</dbReference>
<comment type="caution">
    <text evidence="2">The sequence shown here is derived from an EMBL/GenBank/DDBJ whole genome shotgun (WGS) entry which is preliminary data.</text>
</comment>
<feature type="region of interest" description="Disordered" evidence="1">
    <location>
        <begin position="220"/>
        <end position="242"/>
    </location>
</feature>
<evidence type="ECO:0000256" key="1">
    <source>
        <dbReference type="SAM" id="MobiDB-lite"/>
    </source>
</evidence>
<feature type="compositionally biased region" description="Basic and acidic residues" evidence="1">
    <location>
        <begin position="220"/>
        <end position="232"/>
    </location>
</feature>
<proteinExistence type="predicted"/>
<dbReference type="InterPro" id="IPR032675">
    <property type="entry name" value="LRR_dom_sf"/>
</dbReference>
<evidence type="ECO:0000313" key="2">
    <source>
        <dbReference type="EMBL" id="GKT24571.1"/>
    </source>
</evidence>
<protein>
    <submittedName>
        <fullName evidence="2">Uncharacterized protein</fullName>
    </submittedName>
</protein>
<dbReference type="Gene3D" id="3.80.10.10">
    <property type="entry name" value="Ribonuclease Inhibitor"/>
    <property type="match status" value="1"/>
</dbReference>